<accession>A0A9Q9EG07</accession>
<name>A0A9Q9EG07_9PEZI</name>
<evidence type="ECO:0000313" key="1">
    <source>
        <dbReference type="EMBL" id="USW48434.1"/>
    </source>
</evidence>
<protein>
    <submittedName>
        <fullName evidence="1">Uncharacterized protein</fullName>
    </submittedName>
</protein>
<dbReference type="EMBL" id="CP099418">
    <property type="protein sequence ID" value="USW48434.1"/>
    <property type="molecule type" value="Genomic_DNA"/>
</dbReference>
<evidence type="ECO:0000313" key="2">
    <source>
        <dbReference type="Proteomes" id="UP001056384"/>
    </source>
</evidence>
<sequence>MCRKLTVICQRLTPYGQPISDHFYTFEDLKVPCIEPGSSACRAAVCEDQNFQNPPTLCAGIAAGLHPQSELCEGICTEALKKYGEALWRVNMRGVRQKGWKAWIGGMFGVKGTSSSKGV</sequence>
<proteinExistence type="predicted"/>
<dbReference type="AlphaFoldDB" id="A0A9Q9EG07"/>
<reference evidence="1" key="1">
    <citation type="submission" date="2022-06" db="EMBL/GenBank/DDBJ databases">
        <title>Complete genome sequences of two strains of the flax pathogen Septoria linicola.</title>
        <authorList>
            <person name="Lapalu N."/>
            <person name="Simon A."/>
            <person name="Demenou B."/>
            <person name="Paumier D."/>
            <person name="Guillot M.-P."/>
            <person name="Gout L."/>
            <person name="Valade R."/>
        </authorList>
    </citation>
    <scope>NUCLEOTIDE SEQUENCE</scope>
    <source>
        <strain evidence="1">SE15195</strain>
    </source>
</reference>
<keyword evidence="2" id="KW-1185">Reference proteome</keyword>
<dbReference type="Proteomes" id="UP001056384">
    <property type="component" value="Chromosome 1"/>
</dbReference>
<dbReference type="OrthoDB" id="3623508at2759"/>
<organism evidence="1 2">
    <name type="scientific">Septoria linicola</name>
    <dbReference type="NCBI Taxonomy" id="215465"/>
    <lineage>
        <taxon>Eukaryota</taxon>
        <taxon>Fungi</taxon>
        <taxon>Dikarya</taxon>
        <taxon>Ascomycota</taxon>
        <taxon>Pezizomycotina</taxon>
        <taxon>Dothideomycetes</taxon>
        <taxon>Dothideomycetidae</taxon>
        <taxon>Mycosphaerellales</taxon>
        <taxon>Mycosphaerellaceae</taxon>
        <taxon>Septoria</taxon>
    </lineage>
</organism>
<gene>
    <name evidence="1" type="ORF">Slin15195_G017530</name>
</gene>